<sequence>MSMNMNMMNLSMTDGQRSMHCITLKPSKPRETRRPIRTSNNPQKDYLDSRKVQPIRHPDIPSILAIKVTQSTKVYNVIPFLDSKRVRYTIPYHRYYLANPRTRNHPFIPLDSLDPKKPNFTSGKEKSRREEKKRKEKKANPRSDQSSRIES</sequence>
<proteinExistence type="predicted"/>
<feature type="region of interest" description="Disordered" evidence="1">
    <location>
        <begin position="101"/>
        <end position="151"/>
    </location>
</feature>
<protein>
    <submittedName>
        <fullName evidence="2">Uncharacterized protein</fullName>
    </submittedName>
</protein>
<feature type="compositionally biased region" description="Basic and acidic residues" evidence="1">
    <location>
        <begin position="113"/>
        <end position="130"/>
    </location>
</feature>
<gene>
    <name evidence="2" type="ORF">OCU04_010557</name>
</gene>
<reference evidence="2" key="1">
    <citation type="submission" date="2022-11" db="EMBL/GenBank/DDBJ databases">
        <title>Genome Resource of Sclerotinia nivalis Strain SnTB1, a Plant Pathogen Isolated from American Ginseng.</title>
        <authorList>
            <person name="Fan S."/>
        </authorList>
    </citation>
    <scope>NUCLEOTIDE SEQUENCE</scope>
    <source>
        <strain evidence="2">SnTB1</strain>
    </source>
</reference>
<feature type="compositionally biased region" description="Basic and acidic residues" evidence="1">
    <location>
        <begin position="138"/>
        <end position="151"/>
    </location>
</feature>
<keyword evidence="3" id="KW-1185">Reference proteome</keyword>
<dbReference type="EMBL" id="JAPEIS010000013">
    <property type="protein sequence ID" value="KAJ8060214.1"/>
    <property type="molecule type" value="Genomic_DNA"/>
</dbReference>
<name>A0A9X0DEU9_9HELO</name>
<accession>A0A9X0DEU9</accession>
<evidence type="ECO:0000313" key="2">
    <source>
        <dbReference type="EMBL" id="KAJ8060214.1"/>
    </source>
</evidence>
<dbReference type="Proteomes" id="UP001152300">
    <property type="component" value="Unassembled WGS sequence"/>
</dbReference>
<evidence type="ECO:0000256" key="1">
    <source>
        <dbReference type="SAM" id="MobiDB-lite"/>
    </source>
</evidence>
<comment type="caution">
    <text evidence="2">The sequence shown here is derived from an EMBL/GenBank/DDBJ whole genome shotgun (WGS) entry which is preliminary data.</text>
</comment>
<evidence type="ECO:0000313" key="3">
    <source>
        <dbReference type="Proteomes" id="UP001152300"/>
    </source>
</evidence>
<organism evidence="2 3">
    <name type="scientific">Sclerotinia nivalis</name>
    <dbReference type="NCBI Taxonomy" id="352851"/>
    <lineage>
        <taxon>Eukaryota</taxon>
        <taxon>Fungi</taxon>
        <taxon>Dikarya</taxon>
        <taxon>Ascomycota</taxon>
        <taxon>Pezizomycotina</taxon>
        <taxon>Leotiomycetes</taxon>
        <taxon>Helotiales</taxon>
        <taxon>Sclerotiniaceae</taxon>
        <taxon>Sclerotinia</taxon>
    </lineage>
</organism>
<dbReference type="AlphaFoldDB" id="A0A9X0DEU9"/>